<dbReference type="Gene3D" id="3.30.70.260">
    <property type="match status" value="1"/>
</dbReference>
<keyword evidence="7 11" id="KW-0584">Phenylalanine biosynthesis</keyword>
<dbReference type="NCBIfam" id="NF008865">
    <property type="entry name" value="PRK11898.1"/>
    <property type="match status" value="1"/>
</dbReference>
<dbReference type="PANTHER" id="PTHR21022">
    <property type="entry name" value="PREPHENATE DEHYDRATASE P PROTEIN"/>
    <property type="match status" value="1"/>
</dbReference>
<dbReference type="InterPro" id="IPR001086">
    <property type="entry name" value="Preph_deHydtase"/>
</dbReference>
<evidence type="ECO:0000256" key="7">
    <source>
        <dbReference type="ARBA" id="ARBA00023222"/>
    </source>
</evidence>
<feature type="site" description="Essential for prephenate dehydratase activity" evidence="10">
    <location>
        <position position="194"/>
    </location>
</feature>
<dbReference type="InterPro" id="IPR045865">
    <property type="entry name" value="ACT-like_dom_sf"/>
</dbReference>
<dbReference type="AlphaFoldDB" id="A0A0E3WAW0"/>
<dbReference type="SUPFAM" id="SSF55021">
    <property type="entry name" value="ACT-like"/>
    <property type="match status" value="1"/>
</dbReference>
<evidence type="ECO:0000256" key="11">
    <source>
        <dbReference type="RuleBase" id="RU361254"/>
    </source>
</evidence>
<dbReference type="EC" id="4.2.1.51" evidence="3 11"/>
<organism evidence="14 15">
    <name type="scientific">Mycobacterium lentiflavum</name>
    <dbReference type="NCBI Taxonomy" id="141349"/>
    <lineage>
        <taxon>Bacteria</taxon>
        <taxon>Bacillati</taxon>
        <taxon>Actinomycetota</taxon>
        <taxon>Actinomycetes</taxon>
        <taxon>Mycobacteriales</taxon>
        <taxon>Mycobacteriaceae</taxon>
        <taxon>Mycobacterium</taxon>
        <taxon>Mycobacterium simiae complex</taxon>
    </lineage>
</organism>
<feature type="domain" description="ACT" evidence="13">
    <location>
        <begin position="215"/>
        <end position="292"/>
    </location>
</feature>
<dbReference type="PIRSF" id="PIRSF001500">
    <property type="entry name" value="Chor_mut_pdt_Ppr"/>
    <property type="match status" value="1"/>
</dbReference>
<gene>
    <name evidence="11 14" type="primary">pheA</name>
    <name evidence="14" type="ORF">BN1232_00087</name>
</gene>
<dbReference type="Proteomes" id="UP000199251">
    <property type="component" value="Unassembled WGS sequence"/>
</dbReference>
<feature type="domain" description="Prephenate dehydratase" evidence="12">
    <location>
        <begin position="11"/>
        <end position="201"/>
    </location>
</feature>
<evidence type="ECO:0000256" key="1">
    <source>
        <dbReference type="ARBA" id="ARBA00004741"/>
    </source>
</evidence>
<dbReference type="InterPro" id="IPR002912">
    <property type="entry name" value="ACT_dom"/>
</dbReference>
<dbReference type="STRING" id="141349.BN1232_00087"/>
<keyword evidence="5 11" id="KW-0028">Amino-acid biosynthesis</keyword>
<dbReference type="FunFam" id="3.30.70.260:FF:000012">
    <property type="entry name" value="Prephenate dehydratase"/>
    <property type="match status" value="1"/>
</dbReference>
<dbReference type="PANTHER" id="PTHR21022:SF19">
    <property type="entry name" value="PREPHENATE DEHYDRATASE-RELATED"/>
    <property type="match status" value="1"/>
</dbReference>
<dbReference type="GO" id="GO:0005737">
    <property type="term" value="C:cytoplasm"/>
    <property type="evidence" value="ECO:0007669"/>
    <property type="project" value="TreeGrafter"/>
</dbReference>
<evidence type="ECO:0000256" key="6">
    <source>
        <dbReference type="ARBA" id="ARBA00023141"/>
    </source>
</evidence>
<dbReference type="Pfam" id="PF00800">
    <property type="entry name" value="PDT"/>
    <property type="match status" value="1"/>
</dbReference>
<dbReference type="Pfam" id="PF01842">
    <property type="entry name" value="ACT"/>
    <property type="match status" value="1"/>
</dbReference>
<evidence type="ECO:0000256" key="8">
    <source>
        <dbReference type="ARBA" id="ARBA00023239"/>
    </source>
</evidence>
<dbReference type="InterPro" id="IPR008242">
    <property type="entry name" value="Chor_mutase/pphenate_deHydtase"/>
</dbReference>
<evidence type="ECO:0000256" key="4">
    <source>
        <dbReference type="ARBA" id="ARBA00021872"/>
    </source>
</evidence>
<dbReference type="Gene3D" id="3.40.190.10">
    <property type="entry name" value="Periplasmic binding protein-like II"/>
    <property type="match status" value="2"/>
</dbReference>
<dbReference type="GO" id="GO:0004664">
    <property type="term" value="F:prephenate dehydratase activity"/>
    <property type="evidence" value="ECO:0007669"/>
    <property type="project" value="UniProtKB-UniRule"/>
</dbReference>
<dbReference type="GO" id="GO:0009094">
    <property type="term" value="P:L-phenylalanine biosynthetic process"/>
    <property type="evidence" value="ECO:0007669"/>
    <property type="project" value="UniProtKB-UniPathway"/>
</dbReference>
<evidence type="ECO:0000256" key="10">
    <source>
        <dbReference type="PIRSR" id="PIRSR001500-2"/>
    </source>
</evidence>
<dbReference type="CDD" id="cd13632">
    <property type="entry name" value="PBP2_Aa-PDT_like"/>
    <property type="match status" value="1"/>
</dbReference>
<evidence type="ECO:0000313" key="15">
    <source>
        <dbReference type="Proteomes" id="UP000199251"/>
    </source>
</evidence>
<keyword evidence="8 11" id="KW-0456">Lyase</keyword>
<dbReference type="EMBL" id="CTEE01000001">
    <property type="protein sequence ID" value="CQD02356.1"/>
    <property type="molecule type" value="Genomic_DNA"/>
</dbReference>
<dbReference type="PROSITE" id="PS51171">
    <property type="entry name" value="PREPHENATE_DEHYDR_3"/>
    <property type="match status" value="1"/>
</dbReference>
<reference evidence="14 15" key="1">
    <citation type="submission" date="2015-03" db="EMBL/GenBank/DDBJ databases">
        <authorList>
            <person name="Urmite Genomes"/>
        </authorList>
    </citation>
    <scope>NUCLEOTIDE SEQUENCE [LARGE SCALE GENOMIC DNA]</scope>
    <source>
        <strain evidence="14 15">CSUR P1491</strain>
    </source>
</reference>
<keyword evidence="6 11" id="KW-0057">Aromatic amino acid biosynthesis</keyword>
<dbReference type="InterPro" id="IPR018528">
    <property type="entry name" value="Preph_deHydtase_CS"/>
</dbReference>
<dbReference type="PROSITE" id="PS00858">
    <property type="entry name" value="PREPHENATE_DEHYDR_2"/>
    <property type="match status" value="1"/>
</dbReference>
<evidence type="ECO:0000256" key="9">
    <source>
        <dbReference type="ARBA" id="ARBA00047848"/>
    </source>
</evidence>
<evidence type="ECO:0000256" key="5">
    <source>
        <dbReference type="ARBA" id="ARBA00022605"/>
    </source>
</evidence>
<evidence type="ECO:0000259" key="12">
    <source>
        <dbReference type="PROSITE" id="PS51171"/>
    </source>
</evidence>
<dbReference type="PROSITE" id="PS51671">
    <property type="entry name" value="ACT"/>
    <property type="match status" value="1"/>
</dbReference>
<proteinExistence type="predicted"/>
<sequence>MEATRVVTVVGITYLGPEGTFTEAALLQMMSAGLIPDHHLGPVERTPIESTPAALEAVRSGETDYACVPIENSIDGTVVPTLDSLANGSPMQIFAETTLDVAFSIVVQPGLGKKLGADDVKTLAAFPVAAAQVRRWLAANLPDVELRPAYSNADAARQVAKGEADAAVTSPLAASHWKLESLAQGVVDELNARTRFVLVGRPGPPPVRTGADRTSVVLRIENAPGALLAALGEFGIRDIDLTRIESRPTRTELGTYQFFVDCAGHIDDDAVAEALKALHRRCVDVRYLGSWPTGSATGIGPPPPDEASRWLARLREGKPEQADASGGGI</sequence>
<dbReference type="SUPFAM" id="SSF53850">
    <property type="entry name" value="Periplasmic binding protein-like II"/>
    <property type="match status" value="1"/>
</dbReference>
<comment type="catalytic activity">
    <reaction evidence="9 11">
        <text>prephenate + H(+) = 3-phenylpyruvate + CO2 + H2O</text>
        <dbReference type="Rhea" id="RHEA:21648"/>
        <dbReference type="ChEBI" id="CHEBI:15377"/>
        <dbReference type="ChEBI" id="CHEBI:15378"/>
        <dbReference type="ChEBI" id="CHEBI:16526"/>
        <dbReference type="ChEBI" id="CHEBI:18005"/>
        <dbReference type="ChEBI" id="CHEBI:29934"/>
        <dbReference type="EC" id="4.2.1.51"/>
    </reaction>
</comment>
<comment type="pathway">
    <text evidence="1 11">Amino-acid biosynthesis; L-phenylalanine biosynthesis; phenylpyruvate from prephenate: step 1/1.</text>
</comment>
<evidence type="ECO:0000256" key="2">
    <source>
        <dbReference type="ARBA" id="ARBA00011738"/>
    </source>
</evidence>
<dbReference type="FunFam" id="3.40.190.10:FF:000064">
    <property type="entry name" value="Prephenate dehydratase"/>
    <property type="match status" value="1"/>
</dbReference>
<dbReference type="FunFam" id="3.40.190.10:FF:000146">
    <property type="entry name" value="Prephenate dehydratase"/>
    <property type="match status" value="1"/>
</dbReference>
<name>A0A0E3WAW0_MYCLN</name>
<protein>
    <recommendedName>
        <fullName evidence="4 11">Prephenate dehydratase</fullName>
        <shortName evidence="11">PDT</shortName>
        <ecNumber evidence="3 11">4.2.1.51</ecNumber>
    </recommendedName>
</protein>
<dbReference type="UniPathway" id="UPA00121">
    <property type="reaction ID" value="UER00345"/>
</dbReference>
<evidence type="ECO:0000313" key="14">
    <source>
        <dbReference type="EMBL" id="CQD02356.1"/>
    </source>
</evidence>
<accession>A0A0E3WAW0</accession>
<evidence type="ECO:0000256" key="3">
    <source>
        <dbReference type="ARBA" id="ARBA00013147"/>
    </source>
</evidence>
<comment type="subunit">
    <text evidence="2">Homodimer.</text>
</comment>
<dbReference type="CDD" id="cd04905">
    <property type="entry name" value="ACT_CM-PDT"/>
    <property type="match status" value="1"/>
</dbReference>
<evidence type="ECO:0000259" key="13">
    <source>
        <dbReference type="PROSITE" id="PS51671"/>
    </source>
</evidence>